<keyword evidence="2" id="KW-1185">Reference proteome</keyword>
<evidence type="ECO:0000313" key="1">
    <source>
        <dbReference type="EMBL" id="SEI56836.1"/>
    </source>
</evidence>
<dbReference type="RefSeq" id="WP_074731425.1">
    <property type="nucleotide sequence ID" value="NZ_FNYK01000010.1"/>
</dbReference>
<organism evidence="1 2">
    <name type="scientific">Sharpea azabuensis</name>
    <dbReference type="NCBI Taxonomy" id="322505"/>
    <lineage>
        <taxon>Bacteria</taxon>
        <taxon>Bacillati</taxon>
        <taxon>Bacillota</taxon>
        <taxon>Erysipelotrichia</taxon>
        <taxon>Erysipelotrichales</taxon>
        <taxon>Coprobacillaceae</taxon>
        <taxon>Sharpea</taxon>
    </lineage>
</organism>
<name>A0A1H6RQV0_9FIRM</name>
<dbReference type="Proteomes" id="UP000183028">
    <property type="component" value="Unassembled WGS sequence"/>
</dbReference>
<reference evidence="2" key="1">
    <citation type="submission" date="2016-10" db="EMBL/GenBank/DDBJ databases">
        <authorList>
            <person name="Varghese N."/>
        </authorList>
    </citation>
    <scope>NUCLEOTIDE SEQUENCE [LARGE SCALE GENOMIC DNA]</scope>
    <source>
        <strain evidence="2">DSM 20406</strain>
    </source>
</reference>
<accession>A0A1H6RQV0</accession>
<evidence type="ECO:0008006" key="3">
    <source>
        <dbReference type="Google" id="ProtNLM"/>
    </source>
</evidence>
<sequence>MSKPITDEVIQFMAQYSLEDVLSGIIELQMLLYGHDDTFIPASEYLAVNALYACKEYGNKDFMWRDYEILEQYAKKACVPNIEELFSETLKMVNASDEDKQIFLQSKMMQMKGNYYRGDGYIHQLVDVARRLYTPLDKEMKNVLGFSFTAYEKSIKYVFSQYGIRIAKAYQEKYKVKNMIKALASKKEPWLPSINEGYIFRIYKSELKTIIGDEANKMLDYLSVKAYDRDFEKVEFEDFKILISKPFVDFGDYVYMPLLFSTLMNIPKQFHYSFIADKIFDNKIVGIYTGNRGDVVEELTTTYLARLIDKNKIYCNLSYLGEDGEADVTTVTTEGMLFCECKSKIITLNSIKGLHESIKTDVYQAIGAAYSQAVRSIERVQEGKKFVTPAAEEIVIDDISSKYIVCVTAENFGIIPSEIQDYIEIDDDLGIPYVVNVYDLDIITKECESYEEFIRYIEFRKKNQEVISTLDELDAFGFFKKKGNVKISIDADELMLTDFTSEFDKKYMLEDKKVFQEFFGR</sequence>
<gene>
    <name evidence="1" type="ORF">SAMN04487834_10107</name>
</gene>
<dbReference type="EMBL" id="FNYK01000010">
    <property type="protein sequence ID" value="SEI56836.1"/>
    <property type="molecule type" value="Genomic_DNA"/>
</dbReference>
<dbReference type="OrthoDB" id="7060647at2"/>
<proteinExistence type="predicted"/>
<evidence type="ECO:0000313" key="2">
    <source>
        <dbReference type="Proteomes" id="UP000183028"/>
    </source>
</evidence>
<protein>
    <recommendedName>
        <fullName evidence="3">Nuclease-related domain-containing protein</fullName>
    </recommendedName>
</protein>
<dbReference type="AlphaFoldDB" id="A0A1H6RQV0"/>